<dbReference type="RefSeq" id="XP_062723136.1">
    <property type="nucleotide sequence ID" value="XM_062862239.1"/>
</dbReference>
<keyword evidence="7" id="KW-0653">Protein transport</keyword>
<dbReference type="Gene3D" id="1.25.40.450">
    <property type="entry name" value="Nucleoporin, helical domain, N-terminal subdomain"/>
    <property type="match status" value="1"/>
</dbReference>
<name>A0AAJ0GWD5_9PEZI</name>
<gene>
    <name evidence="15" type="ORF">B0T15DRAFT_174614</name>
</gene>
<dbReference type="PANTHER" id="PTHR10350:SF6">
    <property type="entry name" value="NUCLEAR PORE COMPLEX PROTEIN NUP155"/>
    <property type="match status" value="1"/>
</dbReference>
<evidence type="ECO:0000256" key="9">
    <source>
        <dbReference type="ARBA" id="ARBA00023132"/>
    </source>
</evidence>
<dbReference type="Gene3D" id="1.20.58.1780">
    <property type="match status" value="1"/>
</dbReference>
<comment type="caution">
    <text evidence="15">The sequence shown here is derived from an EMBL/GenBank/DDBJ whole genome shotgun (WGS) entry which is preliminary data.</text>
</comment>
<reference evidence="15" key="1">
    <citation type="journal article" date="2023" name="Mol. Phylogenet. Evol.">
        <title>Genome-scale phylogeny and comparative genomics of the fungal order Sordariales.</title>
        <authorList>
            <person name="Hensen N."/>
            <person name="Bonometti L."/>
            <person name="Westerberg I."/>
            <person name="Brannstrom I.O."/>
            <person name="Guillou S."/>
            <person name="Cros-Aarteil S."/>
            <person name="Calhoun S."/>
            <person name="Haridas S."/>
            <person name="Kuo A."/>
            <person name="Mondo S."/>
            <person name="Pangilinan J."/>
            <person name="Riley R."/>
            <person name="LaButti K."/>
            <person name="Andreopoulos B."/>
            <person name="Lipzen A."/>
            <person name="Chen C."/>
            <person name="Yan M."/>
            <person name="Daum C."/>
            <person name="Ng V."/>
            <person name="Clum A."/>
            <person name="Steindorff A."/>
            <person name="Ohm R.A."/>
            <person name="Martin F."/>
            <person name="Silar P."/>
            <person name="Natvig D.O."/>
            <person name="Lalanne C."/>
            <person name="Gautier V."/>
            <person name="Ament-Velasquez S.L."/>
            <person name="Kruys A."/>
            <person name="Hutchinson M.I."/>
            <person name="Powell A.J."/>
            <person name="Barry K."/>
            <person name="Miller A.N."/>
            <person name="Grigoriev I.V."/>
            <person name="Debuchy R."/>
            <person name="Gladieux P."/>
            <person name="Hiltunen Thoren M."/>
            <person name="Johannesson H."/>
        </authorList>
    </citation>
    <scope>NUCLEOTIDE SEQUENCE</scope>
    <source>
        <strain evidence="15">CBS 333.67</strain>
    </source>
</reference>
<evidence type="ECO:0000256" key="7">
    <source>
        <dbReference type="ARBA" id="ARBA00022927"/>
    </source>
</evidence>
<comment type="similarity">
    <text evidence="4">Belongs to the non-repetitive/WGA-negative nucleoporin family.</text>
</comment>
<dbReference type="InterPro" id="IPR014908">
    <property type="entry name" value="Nucleoporin_Nup133/Nup155_N"/>
</dbReference>
<reference evidence="15" key="2">
    <citation type="submission" date="2023-06" db="EMBL/GenBank/DDBJ databases">
        <authorList>
            <consortium name="Lawrence Berkeley National Laboratory"/>
            <person name="Mondo S.J."/>
            <person name="Hensen N."/>
            <person name="Bonometti L."/>
            <person name="Westerberg I."/>
            <person name="Brannstrom I.O."/>
            <person name="Guillou S."/>
            <person name="Cros-Aarteil S."/>
            <person name="Calhoun S."/>
            <person name="Haridas S."/>
            <person name="Kuo A."/>
            <person name="Pangilinan J."/>
            <person name="Riley R."/>
            <person name="Labutti K."/>
            <person name="Andreopoulos B."/>
            <person name="Lipzen A."/>
            <person name="Chen C."/>
            <person name="Yanf M."/>
            <person name="Daum C."/>
            <person name="Ng V."/>
            <person name="Clum A."/>
            <person name="Steindorff A."/>
            <person name="Ohm R."/>
            <person name="Martin F."/>
            <person name="Silar P."/>
            <person name="Natvig D."/>
            <person name="Lalanne C."/>
            <person name="Gautier V."/>
            <person name="Ament-Velasquez S.L."/>
            <person name="Kruys A."/>
            <person name="Hutchinson M.I."/>
            <person name="Powell A.J."/>
            <person name="Barry K."/>
            <person name="Miller A.N."/>
            <person name="Grigoriev I.V."/>
            <person name="Debuchy R."/>
            <person name="Gladieux P."/>
            <person name="Thoren M.H."/>
            <person name="Johannesson H."/>
        </authorList>
    </citation>
    <scope>NUCLEOTIDE SEQUENCE</scope>
    <source>
        <strain evidence="15">CBS 333.67</strain>
    </source>
</reference>
<dbReference type="GO" id="GO:0036228">
    <property type="term" value="P:protein localization to nuclear inner membrane"/>
    <property type="evidence" value="ECO:0007669"/>
    <property type="project" value="TreeGrafter"/>
</dbReference>
<dbReference type="Pfam" id="PF08801">
    <property type="entry name" value="Nucleoporin_N"/>
    <property type="match status" value="1"/>
</dbReference>
<feature type="region of interest" description="Disordered" evidence="12">
    <location>
        <begin position="1"/>
        <end position="25"/>
    </location>
</feature>
<evidence type="ECO:0000256" key="10">
    <source>
        <dbReference type="ARBA" id="ARBA00023136"/>
    </source>
</evidence>
<comment type="subcellular location">
    <subcellularLocation>
        <location evidence="1">Nucleus membrane</location>
        <topology evidence="1">Peripheral membrane protein</topology>
        <orientation evidence="1">Cytoplasmic side</orientation>
    </subcellularLocation>
    <subcellularLocation>
        <location evidence="3">Nucleus membrane</location>
        <topology evidence="3">Peripheral membrane protein</topology>
        <orientation evidence="3">Nucleoplasmic side</orientation>
    </subcellularLocation>
    <subcellularLocation>
        <location evidence="2">Nucleus</location>
        <location evidence="2">Nuclear pore complex</location>
    </subcellularLocation>
</comment>
<evidence type="ECO:0000256" key="2">
    <source>
        <dbReference type="ARBA" id="ARBA00004567"/>
    </source>
</evidence>
<evidence type="ECO:0000256" key="5">
    <source>
        <dbReference type="ARBA" id="ARBA00022448"/>
    </source>
</evidence>
<sequence>MNPTTPVRQIPGAFINTPAPGPNTARRRLNFNDVAGPGTTGAAGNAPAPITSTLGTGQPEIVTGMMPQPPASEDLPPIAKAAQVVNQTLQLDESYPDLDSYCRPGASSDYDIQPSDSSWAPFQKVSMYPIPDQVFARLNEGAVSTKIGLFASIGYAWASIDNSLFMWDYTHPDPELIGYEEASHTITAVGLVPPKPGVFVSTITHILIVATTTEIVLLGVSTTPTQSGSHTVTLYQTNMSIHRGGSDVSLIAGTASGRIFLGGESDTDIHELFYQQEERWFSSRCGKINHTHPGWSSVVPSLPLAGLPFGQRHQEGLIGLVVDDTRNLLYSLSDRSTIRTYHMETPEKLIRVIEKDKTSCLRDFAHMADVSPLFTDRTNIVSISPIPATEASKLHLMALTDTGCRLLFSATSSASYTVGGSTSLPPQSMQLQFVKFPPKELGARTRPVPSQTSEGHLDKTSRALDPSAFGIRFAPGYFFDVVRKRPGEDALFVSAPDTGRIKITTPASALKYFEQGTWIELPNGNRILEIGLTTAPFSGAKQPLGFGNELAVQFDQVPGEFAVLTNTGVHVVRRRRLVDIFANALRTCSGEEELEREVRQFIHQYGRVETISAALAVACGQGSDVRAVTGRATDQKTENFARMAFVEYGGQPRLAESDGKQAVSESVRLSSRHDALALYLTRLIRMLWKSRVVAIGAGGAGGALTVSSTVPAKKLVMVQESIERLRNFLEANKSTIQGLAGPSDRLFSRQEEVALQKEHQALHGLRKLMESVSEGISFVLMLFDERVSDIYARLDPGSQQQLRDLTYEQLFSQVPGKELAKVLVKAIVNRNIASGANVETVADALRRRCGSFCSPDDVVTFKAQEQLQRASEQTHNPNVLRTLLAGSLRLFEQVAGSLSPANLRSAVEQYIQLQYYAGAIQLCLAVAHQKDRGNTALSWVNDGKPSNDSRKKAFDDRKVCYSLVHEVLDQLEVAFAGEPETVDGRPTLAATKRMEAYTVVNDSSDEVFHFDLYEWYIEKNWTDRILAIDSPHVITYLQRLAETDYQHAELLCRFYTHRSRFFEAAQVQATLAKSDLNIGIKDRITLLSRAKGNASVNTIGVSRQQQQLLNHEVTELLEVAHIQDDLLERLKADPRIPPERLPDVEEALNGPIKGVTELYNEYADQAGYFDLCLLIYHAADYHNPRVIMDTWQRLIEQTSYETEQRQAHWQLLQAGQALPDGAPPLTGEPPLPYESVSQQIHLIAHRTALDSLVFPVDSLLPEVCRYAVNNGQDASIGADPCWPVLLFLNLGVPHALVVQVLENLFDAQEAPFTGRRRKVVVQWLAVAIEGWVRELERRAAGMVGGAAGGKGGGDGVIGAWVSELLARADECLVQISSSVPTPSARNGGAVPPEAEELLELRRMVKGLKRSVDGILGGEGLMAGSLFR</sequence>
<dbReference type="GO" id="GO:0051292">
    <property type="term" value="P:nuclear pore complex assembly"/>
    <property type="evidence" value="ECO:0007669"/>
    <property type="project" value="UniProtKB-ARBA"/>
</dbReference>
<evidence type="ECO:0000256" key="12">
    <source>
        <dbReference type="SAM" id="MobiDB-lite"/>
    </source>
</evidence>
<dbReference type="Gene3D" id="1.20.120.1880">
    <property type="entry name" value="Nucleoporin, helical C-terminal domain"/>
    <property type="match status" value="1"/>
</dbReference>
<protein>
    <submittedName>
        <fullName evidence="15">Non-repetitive/WGA-negative nucleoporin C-terminal-domain-containing protein</fullName>
    </submittedName>
</protein>
<evidence type="ECO:0000256" key="6">
    <source>
        <dbReference type="ARBA" id="ARBA00022816"/>
    </source>
</evidence>
<dbReference type="GO" id="GO:0017056">
    <property type="term" value="F:structural constituent of nuclear pore"/>
    <property type="evidence" value="ECO:0007669"/>
    <property type="project" value="InterPro"/>
</dbReference>
<dbReference type="InterPro" id="IPR042537">
    <property type="entry name" value="Nucleoporin_Nup155_C_2"/>
</dbReference>
<dbReference type="GO" id="GO:0006606">
    <property type="term" value="P:protein import into nucleus"/>
    <property type="evidence" value="ECO:0007669"/>
    <property type="project" value="TreeGrafter"/>
</dbReference>
<dbReference type="GO" id="GO:0031965">
    <property type="term" value="C:nuclear membrane"/>
    <property type="evidence" value="ECO:0007669"/>
    <property type="project" value="UniProtKB-SubCell"/>
</dbReference>
<dbReference type="Pfam" id="PF03177">
    <property type="entry name" value="Nucleoporin_C"/>
    <property type="match status" value="1"/>
</dbReference>
<dbReference type="InterPro" id="IPR007187">
    <property type="entry name" value="Nucleoporin_Nup133/Nup155_C"/>
</dbReference>
<dbReference type="Proteomes" id="UP001273166">
    <property type="component" value="Unassembled WGS sequence"/>
</dbReference>
<dbReference type="GO" id="GO:0044611">
    <property type="term" value="C:nuclear pore inner ring"/>
    <property type="evidence" value="ECO:0007669"/>
    <property type="project" value="TreeGrafter"/>
</dbReference>
<accession>A0AAJ0GWD5</accession>
<evidence type="ECO:0000256" key="4">
    <source>
        <dbReference type="ARBA" id="ARBA00007373"/>
    </source>
</evidence>
<evidence type="ECO:0000313" key="16">
    <source>
        <dbReference type="Proteomes" id="UP001273166"/>
    </source>
</evidence>
<dbReference type="FunFam" id="1.25.40.440:FF:000001">
    <property type="entry name" value="Nuclear pore complex subunit"/>
    <property type="match status" value="1"/>
</dbReference>
<evidence type="ECO:0000259" key="14">
    <source>
        <dbReference type="Pfam" id="PF08801"/>
    </source>
</evidence>
<dbReference type="GO" id="GO:0000972">
    <property type="term" value="P:transcription-dependent tethering of RNA polymerase II gene DNA at nuclear periphery"/>
    <property type="evidence" value="ECO:0007669"/>
    <property type="project" value="TreeGrafter"/>
</dbReference>
<dbReference type="FunFam" id="1.25.40.450:FF:000002">
    <property type="entry name" value="Putative non-repetitive nucleoporin"/>
    <property type="match status" value="1"/>
</dbReference>
<feature type="domain" description="Nucleoporin Nup133/Nup155-like C-terminal" evidence="13">
    <location>
        <begin position="670"/>
        <end position="1339"/>
    </location>
</feature>
<dbReference type="PANTHER" id="PTHR10350">
    <property type="entry name" value="NUCLEAR PORE COMPLEX PROTEIN NUP155"/>
    <property type="match status" value="1"/>
</dbReference>
<keyword evidence="16" id="KW-1185">Reference proteome</keyword>
<keyword evidence="11" id="KW-0539">Nucleus</keyword>
<keyword evidence="6" id="KW-0509">mRNA transport</keyword>
<feature type="domain" description="Nucleoporin Nup133/Nup155-like N-terminal" evidence="14">
    <location>
        <begin position="119"/>
        <end position="570"/>
    </location>
</feature>
<dbReference type="InterPro" id="IPR042538">
    <property type="entry name" value="Nucleoporin_Nup155_C_3"/>
</dbReference>
<dbReference type="EMBL" id="JAUDZG010000003">
    <property type="protein sequence ID" value="KAK3307356.1"/>
    <property type="molecule type" value="Genomic_DNA"/>
</dbReference>
<feature type="region of interest" description="Disordered" evidence="12">
    <location>
        <begin position="441"/>
        <end position="461"/>
    </location>
</feature>
<evidence type="ECO:0000256" key="8">
    <source>
        <dbReference type="ARBA" id="ARBA00023010"/>
    </source>
</evidence>
<keyword evidence="8" id="KW-0811">Translocation</keyword>
<keyword evidence="9" id="KW-0906">Nuclear pore complex</keyword>
<dbReference type="InterPro" id="IPR042533">
    <property type="entry name" value="Nucleoporin_Nup155_C_1"/>
</dbReference>
<evidence type="ECO:0000259" key="13">
    <source>
        <dbReference type="Pfam" id="PF03177"/>
    </source>
</evidence>
<keyword evidence="10" id="KW-0472">Membrane</keyword>
<dbReference type="InterPro" id="IPR004870">
    <property type="entry name" value="Nucleoporin_Nup155"/>
</dbReference>
<evidence type="ECO:0000256" key="3">
    <source>
        <dbReference type="ARBA" id="ARBA00004620"/>
    </source>
</evidence>
<dbReference type="GeneID" id="87881068"/>
<evidence type="ECO:0000256" key="1">
    <source>
        <dbReference type="ARBA" id="ARBA00004335"/>
    </source>
</evidence>
<organism evidence="15 16">
    <name type="scientific">Chaetomium strumarium</name>
    <dbReference type="NCBI Taxonomy" id="1170767"/>
    <lineage>
        <taxon>Eukaryota</taxon>
        <taxon>Fungi</taxon>
        <taxon>Dikarya</taxon>
        <taxon>Ascomycota</taxon>
        <taxon>Pezizomycotina</taxon>
        <taxon>Sordariomycetes</taxon>
        <taxon>Sordariomycetidae</taxon>
        <taxon>Sordariales</taxon>
        <taxon>Chaetomiaceae</taxon>
        <taxon>Chaetomium</taxon>
    </lineage>
</organism>
<evidence type="ECO:0000313" key="15">
    <source>
        <dbReference type="EMBL" id="KAK3307356.1"/>
    </source>
</evidence>
<evidence type="ECO:0000256" key="11">
    <source>
        <dbReference type="ARBA" id="ARBA00023242"/>
    </source>
</evidence>
<proteinExistence type="inferred from homology"/>
<dbReference type="GO" id="GO:0051028">
    <property type="term" value="P:mRNA transport"/>
    <property type="evidence" value="ECO:0007669"/>
    <property type="project" value="UniProtKB-KW"/>
</dbReference>
<dbReference type="GO" id="GO:0006405">
    <property type="term" value="P:RNA export from nucleus"/>
    <property type="evidence" value="ECO:0007669"/>
    <property type="project" value="TreeGrafter"/>
</dbReference>
<dbReference type="Gene3D" id="1.25.40.440">
    <property type="entry name" value="Nucleoporin, helical domain, central subdomain"/>
    <property type="match status" value="1"/>
</dbReference>
<keyword evidence="5" id="KW-0813">Transport</keyword>